<name>A0A8H5YVS0_9HYPO</name>
<dbReference type="EMBL" id="JAAOAN010000135">
    <property type="protein sequence ID" value="KAF5719885.1"/>
    <property type="molecule type" value="Genomic_DNA"/>
</dbReference>
<accession>A0A8H5YVS0</accession>
<organism evidence="2 3">
    <name type="scientific">Fusarium mundagurra</name>
    <dbReference type="NCBI Taxonomy" id="1567541"/>
    <lineage>
        <taxon>Eukaryota</taxon>
        <taxon>Fungi</taxon>
        <taxon>Dikarya</taxon>
        <taxon>Ascomycota</taxon>
        <taxon>Pezizomycotina</taxon>
        <taxon>Sordariomycetes</taxon>
        <taxon>Hypocreomycetidae</taxon>
        <taxon>Hypocreales</taxon>
        <taxon>Nectriaceae</taxon>
        <taxon>Fusarium</taxon>
        <taxon>Fusarium fujikuroi species complex</taxon>
    </lineage>
</organism>
<feature type="compositionally biased region" description="Acidic residues" evidence="1">
    <location>
        <begin position="258"/>
        <end position="281"/>
    </location>
</feature>
<reference evidence="2 3" key="1">
    <citation type="submission" date="2020-05" db="EMBL/GenBank/DDBJ databases">
        <title>Identification and distribution of gene clusters putatively required for synthesis of sphingolipid metabolism inhibitors in phylogenetically diverse species of the filamentous fungus Fusarium.</title>
        <authorList>
            <person name="Kim H.-S."/>
            <person name="Busman M."/>
            <person name="Brown D.W."/>
            <person name="Divon H."/>
            <person name="Uhlig S."/>
            <person name="Proctor R.H."/>
        </authorList>
    </citation>
    <scope>NUCLEOTIDE SEQUENCE [LARGE SCALE GENOMIC DNA]</scope>
    <source>
        <strain evidence="2 3">NRRL 66235</strain>
    </source>
</reference>
<dbReference type="Proteomes" id="UP000544331">
    <property type="component" value="Unassembled WGS sequence"/>
</dbReference>
<feature type="compositionally biased region" description="Basic and acidic residues" evidence="1">
    <location>
        <begin position="282"/>
        <end position="293"/>
    </location>
</feature>
<comment type="caution">
    <text evidence="2">The sequence shown here is derived from an EMBL/GenBank/DDBJ whole genome shotgun (WGS) entry which is preliminary data.</text>
</comment>
<keyword evidence="3" id="KW-1185">Reference proteome</keyword>
<evidence type="ECO:0000256" key="1">
    <source>
        <dbReference type="SAM" id="MobiDB-lite"/>
    </source>
</evidence>
<gene>
    <name evidence="2" type="ORF">FMUND_4441</name>
</gene>
<protein>
    <submittedName>
        <fullName evidence="2">Uncharacterized protein</fullName>
    </submittedName>
</protein>
<sequence length="335" mass="36764">MPTERARPSFYLLPPERYLPASALSTWLGRIVKSYSEPDANFVPDDPKPFVTYEFARSTIANASLAALSQRNKSFAAKLGATVDVSRETSSGGGLSFTSSEVVCVRLQNYDQVFDRLIQHEETRSQLQRMLARGGNAGFMVTAVLIWQDATFTHSRERGVTTSAGVSVPVSSTVSSTTGIILPSELTDPGVSGSQGRQDTAEFSGESAGSNIFALQYKTVRRSIVQSFLGMNNSMLLKEKGPDLPASQCFAKKHRGDDESESEESGPSSDEESDEEDEIESDDKSDHDYEAVKNGKVVLEMDEDSVTWTDVLDEEEEGMERVDISIDGEEMEFVF</sequence>
<dbReference type="OrthoDB" id="5428623at2759"/>
<evidence type="ECO:0000313" key="2">
    <source>
        <dbReference type="EMBL" id="KAF5719885.1"/>
    </source>
</evidence>
<proteinExistence type="predicted"/>
<dbReference type="AlphaFoldDB" id="A0A8H5YVS0"/>
<feature type="region of interest" description="Disordered" evidence="1">
    <location>
        <begin position="182"/>
        <end position="205"/>
    </location>
</feature>
<evidence type="ECO:0000313" key="3">
    <source>
        <dbReference type="Proteomes" id="UP000544331"/>
    </source>
</evidence>
<feature type="region of interest" description="Disordered" evidence="1">
    <location>
        <begin position="247"/>
        <end position="296"/>
    </location>
</feature>